<dbReference type="InterPro" id="IPR028098">
    <property type="entry name" value="Glyco_trans_4-like_N"/>
</dbReference>
<proteinExistence type="predicted"/>
<organism evidence="5 6">
    <name type="scientific">Solirubrobacter deserti</name>
    <dbReference type="NCBI Taxonomy" id="2282478"/>
    <lineage>
        <taxon>Bacteria</taxon>
        <taxon>Bacillati</taxon>
        <taxon>Actinomycetota</taxon>
        <taxon>Thermoleophilia</taxon>
        <taxon>Solirubrobacterales</taxon>
        <taxon>Solirubrobacteraceae</taxon>
        <taxon>Solirubrobacter</taxon>
    </lineage>
</organism>
<dbReference type="InterPro" id="IPR001296">
    <property type="entry name" value="Glyco_trans_1"/>
</dbReference>
<keyword evidence="2" id="KW-0808">Transferase</keyword>
<dbReference type="PANTHER" id="PTHR12526:SF635">
    <property type="entry name" value="GLYCOSYL TRANSFERASE GROUP 1"/>
    <property type="match status" value="1"/>
</dbReference>
<dbReference type="CDD" id="cd03801">
    <property type="entry name" value="GT4_PimA-like"/>
    <property type="match status" value="1"/>
</dbReference>
<reference evidence="5" key="1">
    <citation type="submission" date="2022-10" db="EMBL/GenBank/DDBJ databases">
        <title>The WGS of Solirubrobacter sp. CPCC 204708.</title>
        <authorList>
            <person name="Jiang Z."/>
        </authorList>
    </citation>
    <scope>NUCLEOTIDE SEQUENCE</scope>
    <source>
        <strain evidence="5">CPCC 204708</strain>
    </source>
</reference>
<evidence type="ECO:0000259" key="4">
    <source>
        <dbReference type="Pfam" id="PF13439"/>
    </source>
</evidence>
<dbReference type="Pfam" id="PF13439">
    <property type="entry name" value="Glyco_transf_4"/>
    <property type="match status" value="1"/>
</dbReference>
<name>A0ABT4RJ93_9ACTN</name>
<dbReference type="PANTHER" id="PTHR12526">
    <property type="entry name" value="GLYCOSYLTRANSFERASE"/>
    <property type="match status" value="1"/>
</dbReference>
<dbReference type="RefSeq" id="WP_202955295.1">
    <property type="nucleotide sequence ID" value="NZ_JAPCID010000017.1"/>
</dbReference>
<evidence type="ECO:0000313" key="6">
    <source>
        <dbReference type="Proteomes" id="UP001147700"/>
    </source>
</evidence>
<accession>A0ABT4RJ93</accession>
<dbReference type="EMBL" id="JAPCID010000017">
    <property type="protein sequence ID" value="MDA0138615.1"/>
    <property type="molecule type" value="Genomic_DNA"/>
</dbReference>
<feature type="domain" description="Glycosyl transferase family 1" evidence="3">
    <location>
        <begin position="182"/>
        <end position="333"/>
    </location>
</feature>
<evidence type="ECO:0000313" key="5">
    <source>
        <dbReference type="EMBL" id="MDA0138615.1"/>
    </source>
</evidence>
<comment type="caution">
    <text evidence="5">The sequence shown here is derived from an EMBL/GenBank/DDBJ whole genome shotgun (WGS) entry which is preliminary data.</text>
</comment>
<feature type="domain" description="Glycosyltransferase subfamily 4-like N-terminal" evidence="4">
    <location>
        <begin position="16"/>
        <end position="158"/>
    </location>
</feature>
<dbReference type="Gene3D" id="3.40.50.2000">
    <property type="entry name" value="Glycogen Phosphorylase B"/>
    <property type="match status" value="2"/>
</dbReference>
<keyword evidence="6" id="KW-1185">Reference proteome</keyword>
<gene>
    <name evidence="5" type="ORF">OJ962_14020</name>
</gene>
<dbReference type="Pfam" id="PF00534">
    <property type="entry name" value="Glycos_transf_1"/>
    <property type="match status" value="1"/>
</dbReference>
<evidence type="ECO:0000259" key="3">
    <source>
        <dbReference type="Pfam" id="PF00534"/>
    </source>
</evidence>
<evidence type="ECO:0000256" key="2">
    <source>
        <dbReference type="ARBA" id="ARBA00022679"/>
    </source>
</evidence>
<protein>
    <submittedName>
        <fullName evidence="5">Glycosyltransferase family 4 protein</fullName>
    </submittedName>
</protein>
<keyword evidence="1" id="KW-0328">Glycosyltransferase</keyword>
<evidence type="ECO:0000256" key="1">
    <source>
        <dbReference type="ARBA" id="ARBA00022676"/>
    </source>
</evidence>
<sequence length="367" mass="39561">MRILCVGTDYPPERRGGYELQCAGFAAHARAHGHVARVLCAGRGERDGDVARTLRRFPVVPQPTSPEEAWRAEAHNARAFERELERVRPDVVCWWRLGELSMSLLRRADVPTVGVVCDGWMLDGPERDPWARMTRRAPAFHRSRWLFVSEHLRARVGGDGRVVHAGIEPLAPADERAWDGRLLYAGRVSPLKGIDVAIRALAQLPGMRLDIVGDGAPDYLADLRALARAAGVAGRVRFAASVPREALRERYAAADAVLFPVRWDEPFGLVPLEAMAVGRPVVATGRGGSAEYLRDGENALLAPSGDVAATAAAVRALAEHAPLRRALVAAGRKTAAAFPAAKSHAAVLAALEAAARPRAVVEEPACV</sequence>
<dbReference type="SUPFAM" id="SSF53756">
    <property type="entry name" value="UDP-Glycosyltransferase/glycogen phosphorylase"/>
    <property type="match status" value="1"/>
</dbReference>
<dbReference type="Proteomes" id="UP001147700">
    <property type="component" value="Unassembled WGS sequence"/>
</dbReference>